<name>L8PL51_STRVR</name>
<dbReference type="EMBL" id="AMLP01000076">
    <property type="protein sequence ID" value="ELS56718.1"/>
    <property type="molecule type" value="Genomic_DNA"/>
</dbReference>
<comment type="caution">
    <text evidence="1">The sequence shown here is derived from an EMBL/GenBank/DDBJ whole genome shotgun (WGS) entry which is preliminary data.</text>
</comment>
<proteinExistence type="predicted"/>
<reference evidence="1 2" key="1">
    <citation type="journal article" date="2013" name="Genome Announc.">
        <title>Draft Genome Sequence of Streptomyces viridochromogenes Strain Tu57, Producer of Avilamycin.</title>
        <authorList>
            <person name="Gruning B.A."/>
            <person name="Erxleben A."/>
            <person name="Hahnlein A."/>
            <person name="Gunther S."/>
        </authorList>
    </citation>
    <scope>NUCLEOTIDE SEQUENCE [LARGE SCALE GENOMIC DNA]</scope>
    <source>
        <strain evidence="1 2">Tue57</strain>
    </source>
</reference>
<protein>
    <submittedName>
        <fullName evidence="1">Uncharacterized protein</fullName>
    </submittedName>
</protein>
<organism evidence="1 2">
    <name type="scientific">Streptomyces viridochromogenes Tue57</name>
    <dbReference type="NCBI Taxonomy" id="1160705"/>
    <lineage>
        <taxon>Bacteria</taxon>
        <taxon>Bacillati</taxon>
        <taxon>Actinomycetota</taxon>
        <taxon>Actinomycetes</taxon>
        <taxon>Kitasatosporales</taxon>
        <taxon>Streptomycetaceae</taxon>
        <taxon>Streptomyces</taxon>
    </lineage>
</organism>
<accession>L8PL51</accession>
<sequence length="38" mass="4182">MRGAGGWSYGEGPGPCGAYGCRWLGEEGKLYRFWEPSL</sequence>
<dbReference type="AlphaFoldDB" id="L8PL51"/>
<gene>
    <name evidence="1" type="ORF">STVIR_2289</name>
</gene>
<evidence type="ECO:0000313" key="2">
    <source>
        <dbReference type="Proteomes" id="UP000011205"/>
    </source>
</evidence>
<evidence type="ECO:0000313" key="1">
    <source>
        <dbReference type="EMBL" id="ELS56718.1"/>
    </source>
</evidence>
<dbReference type="Proteomes" id="UP000011205">
    <property type="component" value="Unassembled WGS sequence"/>
</dbReference>